<keyword evidence="2" id="KW-0408">Iron</keyword>
<dbReference type="SUPFAM" id="SSF48113">
    <property type="entry name" value="Heme-dependent peroxidases"/>
    <property type="match status" value="2"/>
</dbReference>
<dbReference type="GO" id="GO:0020037">
    <property type="term" value="F:heme binding"/>
    <property type="evidence" value="ECO:0007669"/>
    <property type="project" value="InterPro"/>
</dbReference>
<reference evidence="3" key="1">
    <citation type="submission" date="2015-11" db="EMBL/GenBank/DDBJ databases">
        <title>De novo transcriptome assembly of four potential Pierce s Disease insect vectors from Arizona vineyards.</title>
        <authorList>
            <person name="Tassone E.E."/>
        </authorList>
    </citation>
    <scope>NUCLEOTIDE SEQUENCE</scope>
</reference>
<dbReference type="InterPro" id="IPR010255">
    <property type="entry name" value="Haem_peroxidase_sf"/>
</dbReference>
<evidence type="ECO:0000313" key="3">
    <source>
        <dbReference type="EMBL" id="JAS57026.1"/>
    </source>
</evidence>
<dbReference type="GO" id="GO:0046872">
    <property type="term" value="F:metal ion binding"/>
    <property type="evidence" value="ECO:0007669"/>
    <property type="project" value="UniProtKB-KW"/>
</dbReference>
<organism evidence="3">
    <name type="scientific">Cuerna arida</name>
    <dbReference type="NCBI Taxonomy" id="1464854"/>
    <lineage>
        <taxon>Eukaryota</taxon>
        <taxon>Metazoa</taxon>
        <taxon>Ecdysozoa</taxon>
        <taxon>Arthropoda</taxon>
        <taxon>Hexapoda</taxon>
        <taxon>Insecta</taxon>
        <taxon>Pterygota</taxon>
        <taxon>Neoptera</taxon>
        <taxon>Paraneoptera</taxon>
        <taxon>Hemiptera</taxon>
        <taxon>Auchenorrhyncha</taxon>
        <taxon>Membracoidea</taxon>
        <taxon>Cicadellidae</taxon>
        <taxon>Cicadellinae</taxon>
        <taxon>Proconiini</taxon>
        <taxon>Cuerna</taxon>
    </lineage>
</organism>
<sequence>MVPSTLVIKTSTHMSDNASIEASLSGMYSMVLNTPALLPALQDQEEWTAQLEEMRTQKLAGYVDWLKLCAQGHEATNFSSWTSISPERQQTLASLYRIPRQVDLLAAGILEQPQPGSVLGPILTCLLAHQFSTLRNSDRFWYENDIPPASFTKDQLSEIRRVTLAGLMCTNVPHLLSIQPRPFLQEDPYLNAQIGCDHFSHLSVETWREDSGELDSAQQTVSMELLKQAIRRAEDDVQRRFQTEFLLWSQKGGADPKSPIGTAAAFSKPNKEAFLMANNSLLFEYASREIMNSINSKSRRRRQLDTGDNIIGFGPDLPLKDFLSDLDITSFLPSLTHTDDEVCHEENGPCDPRSPYRSFSGHCNNLERVNLGRSFTTFARLLPSVYENGISSPRMTSVTGVLLPSARLISSSMHPDISHLHNRYTLMVMQFAQFVDHDLTFTPVQRGFFASIPDCRSCDSPITVHPECMPIPVPNGDPFYPQINITSGARVCLPFMRSMPGQQRLGSREQINQNTAYLDGSHIYGQDSCMARSLRSYGGRLNATIRHNGDKDLLPLTPVHPECKAPSGYCFIAGDGRASEQAGLTALHTIYMREHNRLIHSLHAVNPHWGDEKLYQTARRIVVAGYQHVVYNEFLPRLLGWNAINLYGLKLTPQGYSKATYTTSCNPNIVTEFAAAAYRIGHSLLRPHLPRADPQYQTVEPAILLRDVFFNPDIIHQRHMVDELIRGLVSTPMENLDQFITGEISNHLFEDRRIPHSGMDLPALNIQRARDHGIPSYNEYRALCNLKRATTWEDLSREIPAESIARFRRIYASVDDIDLFPGGLNERAVQGGLVGPTFACIIGLQFRQLKKCDRFWYESGDPIIRFTEPQLAEIRKVQLSKVLCDNLDITGDIQRSALDQPSDFLNPRLSCQSLPSIDVNAWRENAAQGCQIAGRTVPVGDTALPTPCTSCVCTAEGPQCASLRVHDCSQLMREAGRDAILRDEVCAAQCSSLLLSTPGPTLEALEDIVSLTTRKPISSRARDFLATRLIPPPLPGRRPNLRSFKLPDIFLGR</sequence>
<accession>A0A1B6G3K4</accession>
<dbReference type="Pfam" id="PF03098">
    <property type="entry name" value="An_peroxidase"/>
    <property type="match status" value="2"/>
</dbReference>
<dbReference type="FunFam" id="1.10.640.10:FF:000006">
    <property type="entry name" value="Double oxidase: two peroxidase domains"/>
    <property type="match status" value="1"/>
</dbReference>
<keyword evidence="2" id="KW-0349">Heme</keyword>
<name>A0A1B6G3K4_9HEMI</name>
<dbReference type="PROSITE" id="PS50292">
    <property type="entry name" value="PEROXIDASE_3"/>
    <property type="match status" value="2"/>
</dbReference>
<protein>
    <recommendedName>
        <fullName evidence="4">Peroxidase</fullName>
    </recommendedName>
</protein>
<dbReference type="EMBL" id="GECZ01012743">
    <property type="protein sequence ID" value="JAS57026.1"/>
    <property type="molecule type" value="Transcribed_RNA"/>
</dbReference>
<dbReference type="PANTHER" id="PTHR11475">
    <property type="entry name" value="OXIDASE/PEROXIDASE"/>
    <property type="match status" value="1"/>
</dbReference>
<keyword evidence="1" id="KW-0575">Peroxidase</keyword>
<dbReference type="CDD" id="cd09823">
    <property type="entry name" value="peroxinectin_like"/>
    <property type="match status" value="1"/>
</dbReference>
<dbReference type="InterPro" id="IPR019791">
    <property type="entry name" value="Haem_peroxidase_animal"/>
</dbReference>
<evidence type="ECO:0008006" key="4">
    <source>
        <dbReference type="Google" id="ProtNLM"/>
    </source>
</evidence>
<dbReference type="Gene3D" id="1.10.640.10">
    <property type="entry name" value="Haem peroxidase domain superfamily, animal type"/>
    <property type="match status" value="2"/>
</dbReference>
<dbReference type="GO" id="GO:0004601">
    <property type="term" value="F:peroxidase activity"/>
    <property type="evidence" value="ECO:0007669"/>
    <property type="project" value="UniProtKB-KW"/>
</dbReference>
<dbReference type="InterPro" id="IPR037120">
    <property type="entry name" value="Haem_peroxidase_sf_animal"/>
</dbReference>
<keyword evidence="1" id="KW-0560">Oxidoreductase</keyword>
<dbReference type="GO" id="GO:0006979">
    <property type="term" value="P:response to oxidative stress"/>
    <property type="evidence" value="ECO:0007669"/>
    <property type="project" value="InterPro"/>
</dbReference>
<gene>
    <name evidence="3" type="ORF">g.36997</name>
</gene>
<dbReference type="PANTHER" id="PTHR11475:SF134">
    <property type="entry name" value="LD42267P"/>
    <property type="match status" value="1"/>
</dbReference>
<evidence type="ECO:0000256" key="2">
    <source>
        <dbReference type="PIRSR" id="PIRSR619791-2"/>
    </source>
</evidence>
<evidence type="ECO:0000256" key="1">
    <source>
        <dbReference type="ARBA" id="ARBA00022559"/>
    </source>
</evidence>
<dbReference type="AlphaFoldDB" id="A0A1B6G3K4"/>
<proteinExistence type="predicted"/>
<feature type="binding site" description="axial binding residue" evidence="2">
    <location>
        <position position="682"/>
    </location>
    <ligand>
        <name>heme b</name>
        <dbReference type="ChEBI" id="CHEBI:60344"/>
    </ligand>
    <ligandPart>
        <name>Fe</name>
        <dbReference type="ChEBI" id="CHEBI:18248"/>
    </ligandPart>
</feature>
<dbReference type="PRINTS" id="PR00457">
    <property type="entry name" value="ANPEROXIDASE"/>
</dbReference>
<keyword evidence="2" id="KW-0479">Metal-binding</keyword>